<dbReference type="EMBL" id="JBHUPE010000004">
    <property type="protein sequence ID" value="MFD2904458.1"/>
    <property type="molecule type" value="Genomic_DNA"/>
</dbReference>
<keyword evidence="1" id="KW-0732">Signal</keyword>
<comment type="caution">
    <text evidence="2">The sequence shown here is derived from an EMBL/GenBank/DDBJ whole genome shotgun (WGS) entry which is preliminary data.</text>
</comment>
<name>A0ABW5YXM2_9SPHI</name>
<evidence type="ECO:0000313" key="2">
    <source>
        <dbReference type="EMBL" id="MFD2904458.1"/>
    </source>
</evidence>
<reference evidence="3" key="1">
    <citation type="journal article" date="2019" name="Int. J. Syst. Evol. Microbiol.">
        <title>The Global Catalogue of Microorganisms (GCM) 10K type strain sequencing project: providing services to taxonomists for standard genome sequencing and annotation.</title>
        <authorList>
            <consortium name="The Broad Institute Genomics Platform"/>
            <consortium name="The Broad Institute Genome Sequencing Center for Infectious Disease"/>
            <person name="Wu L."/>
            <person name="Ma J."/>
        </authorList>
    </citation>
    <scope>NUCLEOTIDE SEQUENCE [LARGE SCALE GENOMIC DNA]</scope>
    <source>
        <strain evidence="3">KCTC 22209</strain>
    </source>
</reference>
<gene>
    <name evidence="2" type="ORF">ACFS6I_11015</name>
</gene>
<feature type="signal peptide" evidence="1">
    <location>
        <begin position="1"/>
        <end position="20"/>
    </location>
</feature>
<protein>
    <submittedName>
        <fullName evidence="2">Uncharacterized protein</fullName>
    </submittedName>
</protein>
<feature type="chain" id="PRO_5046913010" evidence="1">
    <location>
        <begin position="21"/>
        <end position="298"/>
    </location>
</feature>
<organism evidence="2 3">
    <name type="scientific">Sphingobacterium anhuiense</name>
    <dbReference type="NCBI Taxonomy" id="493780"/>
    <lineage>
        <taxon>Bacteria</taxon>
        <taxon>Pseudomonadati</taxon>
        <taxon>Bacteroidota</taxon>
        <taxon>Sphingobacteriia</taxon>
        <taxon>Sphingobacteriales</taxon>
        <taxon>Sphingobacteriaceae</taxon>
        <taxon>Sphingobacterium</taxon>
    </lineage>
</organism>
<accession>A0ABW5YXM2</accession>
<evidence type="ECO:0000313" key="3">
    <source>
        <dbReference type="Proteomes" id="UP001597509"/>
    </source>
</evidence>
<keyword evidence="3" id="KW-1185">Reference proteome</keyword>
<dbReference type="RefSeq" id="WP_380920455.1">
    <property type="nucleotide sequence ID" value="NZ_JBHUPE010000004.1"/>
</dbReference>
<evidence type="ECO:0000256" key="1">
    <source>
        <dbReference type="SAM" id="SignalP"/>
    </source>
</evidence>
<dbReference type="Proteomes" id="UP001597509">
    <property type="component" value="Unassembled WGS sequence"/>
</dbReference>
<sequence>MKKIVYLIFCLIFSIFSLYAQEKSAPASFYIHLNLVTPGNTDYTEGVILLHEIYNGVNINENFVIGKLMAKRGTTYSGNRLNIVDINSKSAYTETYAGITTVNYHQGNDWELITCTYLGKKYLALKVPYSVAHHDTGFFFEGWAQSTSERLKYIATVTNGVVLNQEVHGSILPYVSNSYQKMDYANVNFTGNVGIGTMAPQEKLVVKGKIIAEEIKVQAVKWPDYVFKPEYKLPSLSETEQFIKANGHLPDVPNATDVETNGVSLGEMNKILLKKVEELTLHLIQQQKQIKELQSKEK</sequence>
<proteinExistence type="predicted"/>